<evidence type="ECO:0000256" key="2">
    <source>
        <dbReference type="ARBA" id="ARBA00023125"/>
    </source>
</evidence>
<feature type="compositionally biased region" description="Basic and acidic residues" evidence="4">
    <location>
        <begin position="1"/>
        <end position="19"/>
    </location>
</feature>
<dbReference type="SUPFAM" id="SSF46785">
    <property type="entry name" value="Winged helix' DNA-binding domain"/>
    <property type="match status" value="1"/>
</dbReference>
<dbReference type="PRINTS" id="PR00598">
    <property type="entry name" value="HTHMARR"/>
</dbReference>
<organism evidence="7 8">
    <name type="scientific">Burkholderia anthina</name>
    <dbReference type="NCBI Taxonomy" id="179879"/>
    <lineage>
        <taxon>Bacteria</taxon>
        <taxon>Pseudomonadati</taxon>
        <taxon>Pseudomonadota</taxon>
        <taxon>Betaproteobacteria</taxon>
        <taxon>Burkholderiales</taxon>
        <taxon>Burkholderiaceae</taxon>
        <taxon>Burkholderia</taxon>
        <taxon>Burkholderia cepacia complex</taxon>
    </lineage>
</organism>
<evidence type="ECO:0000313" key="8">
    <source>
        <dbReference type="Proteomes" id="UP000494201"/>
    </source>
</evidence>
<dbReference type="RefSeq" id="WP_174925761.1">
    <property type="nucleotide sequence ID" value="NZ_CABVLY010000004.1"/>
</dbReference>
<dbReference type="GO" id="GO:0003677">
    <property type="term" value="F:DNA binding"/>
    <property type="evidence" value="ECO:0007669"/>
    <property type="project" value="UniProtKB-KW"/>
</dbReference>
<dbReference type="AlphaFoldDB" id="A0A6P2G5Y1"/>
<dbReference type="PANTHER" id="PTHR35790">
    <property type="entry name" value="HTH-TYPE TRANSCRIPTIONAL REGULATOR PCHR"/>
    <property type="match status" value="1"/>
</dbReference>
<dbReference type="SMART" id="SM00347">
    <property type="entry name" value="HTH_MARR"/>
    <property type="match status" value="1"/>
</dbReference>
<name>A0A6P2G5Y1_9BURK</name>
<dbReference type="InterPro" id="IPR036390">
    <property type="entry name" value="WH_DNA-bd_sf"/>
</dbReference>
<evidence type="ECO:0000313" key="6">
    <source>
        <dbReference type="EMBL" id="MBM2769305.1"/>
    </source>
</evidence>
<evidence type="ECO:0000256" key="3">
    <source>
        <dbReference type="ARBA" id="ARBA00023163"/>
    </source>
</evidence>
<dbReference type="GeneID" id="56499711"/>
<dbReference type="EMBL" id="CABVLY010000004">
    <property type="protein sequence ID" value="VVU48975.1"/>
    <property type="molecule type" value="Genomic_DNA"/>
</dbReference>
<dbReference type="Proteomes" id="UP000755577">
    <property type="component" value="Unassembled WGS sequence"/>
</dbReference>
<evidence type="ECO:0000259" key="5">
    <source>
        <dbReference type="PROSITE" id="PS50995"/>
    </source>
</evidence>
<dbReference type="Gene3D" id="1.10.10.10">
    <property type="entry name" value="Winged helix-like DNA-binding domain superfamily/Winged helix DNA-binding domain"/>
    <property type="match status" value="1"/>
</dbReference>
<evidence type="ECO:0000256" key="1">
    <source>
        <dbReference type="ARBA" id="ARBA00023015"/>
    </source>
</evidence>
<dbReference type="PANTHER" id="PTHR35790:SF4">
    <property type="entry name" value="HTH-TYPE TRANSCRIPTIONAL REGULATOR PCHR"/>
    <property type="match status" value="1"/>
</dbReference>
<accession>A0A6P2G5Y1</accession>
<keyword evidence="1" id="KW-0805">Transcription regulation</keyword>
<feature type="region of interest" description="Disordered" evidence="4">
    <location>
        <begin position="1"/>
        <end position="24"/>
    </location>
</feature>
<dbReference type="InterPro" id="IPR052067">
    <property type="entry name" value="Metal_resp_HTH_trans_reg"/>
</dbReference>
<dbReference type="Pfam" id="PF12802">
    <property type="entry name" value="MarR_2"/>
    <property type="match status" value="1"/>
</dbReference>
<reference evidence="7 8" key="1">
    <citation type="submission" date="2019-09" db="EMBL/GenBank/DDBJ databases">
        <authorList>
            <person name="Depoorter E."/>
        </authorList>
    </citation>
    <scope>NUCLEOTIDE SEQUENCE [LARGE SCALE GENOMIC DNA]</scope>
    <source>
        <strain evidence="7">LMG 20980</strain>
    </source>
</reference>
<keyword evidence="9" id="KW-1185">Reference proteome</keyword>
<keyword evidence="2" id="KW-0238">DNA-binding</keyword>
<evidence type="ECO:0000313" key="9">
    <source>
        <dbReference type="Proteomes" id="UP000755577"/>
    </source>
</evidence>
<dbReference type="InterPro" id="IPR000835">
    <property type="entry name" value="HTH_MarR-typ"/>
</dbReference>
<gene>
    <name evidence="7" type="ORF">BAN20980_01674</name>
    <name evidence="6" type="ORF">JQK92_23080</name>
</gene>
<evidence type="ECO:0000313" key="7">
    <source>
        <dbReference type="EMBL" id="VVU48975.1"/>
    </source>
</evidence>
<dbReference type="EMBL" id="JAFCIQ010000018">
    <property type="protein sequence ID" value="MBM2769305.1"/>
    <property type="molecule type" value="Genomic_DNA"/>
</dbReference>
<dbReference type="Proteomes" id="UP000494201">
    <property type="component" value="Unassembled WGS sequence"/>
</dbReference>
<sequence>MKESDLESEPHDHDDHDDHEAYDDATGSDAVFDAIVTNGPLNDAWRLTLWSNCYTEPVFAEMIQAFDVSRDEFNVLACLSTVGAMTAKQICEVTGRPKNSISRAVNRLAERRMIRRKTNEDDRREIRLALNESGRRLYERVLPVSLDRQALMLSALDADERAMLDRILNKLMGARRGW</sequence>
<keyword evidence="3" id="KW-0804">Transcription</keyword>
<dbReference type="PROSITE" id="PS50995">
    <property type="entry name" value="HTH_MARR_2"/>
    <property type="match status" value="1"/>
</dbReference>
<proteinExistence type="predicted"/>
<dbReference type="GO" id="GO:0003700">
    <property type="term" value="F:DNA-binding transcription factor activity"/>
    <property type="evidence" value="ECO:0007669"/>
    <property type="project" value="InterPro"/>
</dbReference>
<feature type="domain" description="HTH marR-type" evidence="5">
    <location>
        <begin position="28"/>
        <end position="173"/>
    </location>
</feature>
<evidence type="ECO:0000256" key="4">
    <source>
        <dbReference type="SAM" id="MobiDB-lite"/>
    </source>
</evidence>
<protein>
    <submittedName>
        <fullName evidence="7">MarR family transcriptional regulator</fullName>
    </submittedName>
</protein>
<reference evidence="6 9" key="2">
    <citation type="submission" date="2021-02" db="EMBL/GenBank/DDBJ databases">
        <title>Draft genome of the type strains Burkholderia anthina DSM16086.</title>
        <authorList>
            <person name="Hertel R."/>
            <person name="Meissner J."/>
            <person name="Poehlein A."/>
            <person name="Daniel R."/>
            <person name="Commichau F.M."/>
        </authorList>
    </citation>
    <scope>NUCLEOTIDE SEQUENCE [LARGE SCALE GENOMIC DNA]</scope>
    <source>
        <strain evidence="6 9">DSM 16086</strain>
    </source>
</reference>
<dbReference type="InterPro" id="IPR036388">
    <property type="entry name" value="WH-like_DNA-bd_sf"/>
</dbReference>